<accession>A0A0T5P6V2</accession>
<protein>
    <submittedName>
        <fullName evidence="1">Uncharacterized protein</fullName>
    </submittedName>
</protein>
<keyword evidence="3" id="KW-1185">Reference proteome</keyword>
<reference evidence="1 3" key="1">
    <citation type="submission" date="2015-04" db="EMBL/GenBank/DDBJ databases">
        <title>The draft genome sequence of Roseovarius indicus B108T.</title>
        <authorList>
            <person name="Li G."/>
            <person name="Lai Q."/>
            <person name="Shao Z."/>
            <person name="Yan P."/>
        </authorList>
    </citation>
    <scope>NUCLEOTIDE SEQUENCE [LARGE SCALE GENOMIC DNA]</scope>
    <source>
        <strain evidence="1 3">B108</strain>
    </source>
</reference>
<gene>
    <name evidence="2" type="ORF">RIdsm_00014</name>
    <name evidence="1" type="ORF">XM52_16660</name>
</gene>
<dbReference type="KEGG" id="rid:RIdsm_00014"/>
<evidence type="ECO:0000313" key="2">
    <source>
        <dbReference type="EMBL" id="QEW24242.1"/>
    </source>
</evidence>
<dbReference type="AlphaFoldDB" id="A0A0T5P6V2"/>
<evidence type="ECO:0000313" key="4">
    <source>
        <dbReference type="Proteomes" id="UP000325785"/>
    </source>
</evidence>
<dbReference type="EMBL" id="LAXI01000011">
    <property type="protein sequence ID" value="KRS16853.1"/>
    <property type="molecule type" value="Genomic_DNA"/>
</dbReference>
<name>A0A0T5P6V2_9RHOB</name>
<dbReference type="Proteomes" id="UP000051401">
    <property type="component" value="Unassembled WGS sequence"/>
</dbReference>
<dbReference type="Proteomes" id="UP000325785">
    <property type="component" value="Chromosome"/>
</dbReference>
<sequence length="210" mass="23033">MTNSDETVPHVIMAPRSPDFSFGVDVHDRYEIDIPKERLEAMSPLKRRLIKGPAKRVTLTGDDREGAKWRPLPPFFMAGGLTISEPLADLLRGFDLGPALIRPVELTAPKGADRGLAYYSLVVKPVSPTYPVIIDRCRNLVPEQPGDSQRFVEFDVGAGDIVLSAEQQGTADLWYDPGLFSVYFASGALSQALIEAGMAEALWLVPCSFD</sequence>
<reference evidence="2 4" key="2">
    <citation type="submission" date="2018-08" db="EMBL/GenBank/DDBJ databases">
        <title>Genetic Globetrotter - A new plasmid hitch-hiking vast phylogenetic and geographic distances.</title>
        <authorList>
            <person name="Vollmers J."/>
            <person name="Petersen J."/>
        </authorList>
    </citation>
    <scope>NUCLEOTIDE SEQUENCE [LARGE SCALE GENOMIC DNA]</scope>
    <source>
        <strain evidence="2 4">DSM 26383</strain>
    </source>
</reference>
<dbReference type="EMBL" id="CP031598">
    <property type="protein sequence ID" value="QEW24242.1"/>
    <property type="molecule type" value="Genomic_DNA"/>
</dbReference>
<organism evidence="1 3">
    <name type="scientific">Roseovarius indicus</name>
    <dbReference type="NCBI Taxonomy" id="540747"/>
    <lineage>
        <taxon>Bacteria</taxon>
        <taxon>Pseudomonadati</taxon>
        <taxon>Pseudomonadota</taxon>
        <taxon>Alphaproteobacteria</taxon>
        <taxon>Rhodobacterales</taxon>
        <taxon>Roseobacteraceae</taxon>
        <taxon>Roseovarius</taxon>
    </lineage>
</organism>
<dbReference type="PATRIC" id="fig|540747.5.peg.1056"/>
<proteinExistence type="predicted"/>
<evidence type="ECO:0000313" key="3">
    <source>
        <dbReference type="Proteomes" id="UP000051401"/>
    </source>
</evidence>
<evidence type="ECO:0000313" key="1">
    <source>
        <dbReference type="EMBL" id="KRS16853.1"/>
    </source>
</evidence>
<dbReference type="RefSeq" id="WP_057817547.1">
    <property type="nucleotide sequence ID" value="NZ_CP031598.1"/>
</dbReference>
<dbReference type="OrthoDB" id="7675848at2"/>